<dbReference type="Gene3D" id="3.30.200.20">
    <property type="entry name" value="Phosphorylase Kinase, domain 1"/>
    <property type="match status" value="1"/>
</dbReference>
<dbReference type="Gene3D" id="3.90.1200.10">
    <property type="match status" value="1"/>
</dbReference>
<sequence length="369" mass="42042">MNSLEELIMPWDDADETLGEFYVPPYIEEMADEVIKHYDFTVSSRVVITTKADKGGLIWKIETNKGPKSLKILHRRPTRSLFSIGAQEYLVNEKNARVPAIIKTKSDSNVVVMGGKIWFVAEWIEPLQPVSADIEGAKLLSNAIGEFHQLSKGYVPPKGAEVASRLYRWPKTYQKVMKKMTWFRDIAKLYSEMPASKTILNTVDMFEEQAKNAITKLEESPYKQLAALGNEEWGLVHQDYGWSNGQMGPGGMWIIDLDGVAYDIPIRDLRKLIGGSMDDLGKWDINWIVAMLDAYDEANPITDELFEILLVEFSLPNLFYKNVKDILFEPTIALSSELDAVVNRIVEIDQTKWPVLEQLHAEWRGGKRK</sequence>
<comment type="caution">
    <text evidence="1">The sequence shown here is derived from an EMBL/GenBank/DDBJ whole genome shotgun (WGS) entry which is preliminary data.</text>
</comment>
<accession>A0A5D4SWI7</accession>
<proteinExistence type="predicted"/>
<keyword evidence="1" id="KW-0167">Capsid protein</keyword>
<reference evidence="1 2" key="1">
    <citation type="submission" date="2019-08" db="EMBL/GenBank/DDBJ databases">
        <title>Bacillus genomes from the desert of Cuatro Cienegas, Coahuila.</title>
        <authorList>
            <person name="Olmedo-Alvarez G."/>
        </authorList>
    </citation>
    <scope>NUCLEOTIDE SEQUENCE [LARGE SCALE GENOMIC DNA]</scope>
    <source>
        <strain evidence="1 2">CH28_1T</strain>
    </source>
</reference>
<dbReference type="InterPro" id="IPR047175">
    <property type="entry name" value="CotS-like"/>
</dbReference>
<dbReference type="GO" id="GO:0042601">
    <property type="term" value="C:endospore-forming forespore"/>
    <property type="evidence" value="ECO:0007669"/>
    <property type="project" value="TreeGrafter"/>
</dbReference>
<evidence type="ECO:0000313" key="1">
    <source>
        <dbReference type="EMBL" id="TYS67773.1"/>
    </source>
</evidence>
<protein>
    <submittedName>
        <fullName evidence="1">CotS family spore coat protein</fullName>
    </submittedName>
</protein>
<dbReference type="PANTHER" id="PTHR39179">
    <property type="entry name" value="SPORE COAT PROTEIN I"/>
    <property type="match status" value="1"/>
</dbReference>
<dbReference type="OrthoDB" id="9771902at2"/>
<dbReference type="SUPFAM" id="SSF56112">
    <property type="entry name" value="Protein kinase-like (PK-like)"/>
    <property type="match status" value="1"/>
</dbReference>
<dbReference type="EMBL" id="VTEV01000005">
    <property type="protein sequence ID" value="TYS67773.1"/>
    <property type="molecule type" value="Genomic_DNA"/>
</dbReference>
<evidence type="ECO:0000313" key="2">
    <source>
        <dbReference type="Proteomes" id="UP000322524"/>
    </source>
</evidence>
<organism evidence="1 2">
    <name type="scientific">Sutcliffiella horikoshii</name>
    <dbReference type="NCBI Taxonomy" id="79883"/>
    <lineage>
        <taxon>Bacteria</taxon>
        <taxon>Bacillati</taxon>
        <taxon>Bacillota</taxon>
        <taxon>Bacilli</taxon>
        <taxon>Bacillales</taxon>
        <taxon>Bacillaceae</taxon>
        <taxon>Sutcliffiella</taxon>
    </lineage>
</organism>
<gene>
    <name evidence="1" type="ORF">FZC76_14520</name>
</gene>
<name>A0A5D4SWI7_9BACI</name>
<dbReference type="Proteomes" id="UP000322524">
    <property type="component" value="Unassembled WGS sequence"/>
</dbReference>
<dbReference type="InterPro" id="IPR011009">
    <property type="entry name" value="Kinase-like_dom_sf"/>
</dbReference>
<dbReference type="PANTHER" id="PTHR39179:SF1">
    <property type="entry name" value="SPORE COAT PROTEIN I"/>
    <property type="match status" value="1"/>
</dbReference>
<dbReference type="InterPro" id="IPR014255">
    <property type="entry name" value="Spore_coat_CotS"/>
</dbReference>
<dbReference type="AlphaFoldDB" id="A0A5D4SWI7"/>
<dbReference type="NCBIfam" id="TIGR02906">
    <property type="entry name" value="spore_CotS"/>
    <property type="match status" value="1"/>
</dbReference>
<keyword evidence="1" id="KW-0946">Virion</keyword>